<dbReference type="Proteomes" id="UP000075886">
    <property type="component" value="Unassembled WGS sequence"/>
</dbReference>
<name>A0A182Q7A0_9DIPT</name>
<dbReference type="InterPro" id="IPR018939">
    <property type="entry name" value="Autophagy-rel_prot_27"/>
</dbReference>
<keyword evidence="5 7" id="KW-1133">Transmembrane helix</keyword>
<dbReference type="Pfam" id="PF09451">
    <property type="entry name" value="ATG27"/>
    <property type="match status" value="1"/>
</dbReference>
<keyword evidence="4" id="KW-0653">Protein transport</keyword>
<dbReference type="GO" id="GO:0005802">
    <property type="term" value="C:trans-Golgi network"/>
    <property type="evidence" value="ECO:0007669"/>
    <property type="project" value="TreeGrafter"/>
</dbReference>
<feature type="transmembrane region" description="Helical" evidence="7">
    <location>
        <begin position="178"/>
        <end position="202"/>
    </location>
</feature>
<evidence type="ECO:0000256" key="2">
    <source>
        <dbReference type="ARBA" id="ARBA00022692"/>
    </source>
</evidence>
<dbReference type="VEuPathDB" id="VectorBase:AFAF004463"/>
<dbReference type="SUPFAM" id="SSF50911">
    <property type="entry name" value="Mannose 6-phosphate receptor domain"/>
    <property type="match status" value="1"/>
</dbReference>
<evidence type="ECO:0000256" key="3">
    <source>
        <dbReference type="ARBA" id="ARBA00022729"/>
    </source>
</evidence>
<evidence type="ECO:0000256" key="7">
    <source>
        <dbReference type="SAM" id="Phobius"/>
    </source>
</evidence>
<comment type="subcellular location">
    <subcellularLocation>
        <location evidence="1">Preautophagosomal structure membrane</location>
        <topology evidence="1">Single-pass type I membrane protein</topology>
    </subcellularLocation>
</comment>
<dbReference type="PANTHER" id="PTHR15071:SF0">
    <property type="entry name" value="MANNOSE 6-PHOSPHATE RECEPTOR-LIKE PROTEIN 1"/>
    <property type="match status" value="1"/>
</dbReference>
<keyword evidence="2 7" id="KW-0812">Transmembrane</keyword>
<evidence type="ECO:0000256" key="5">
    <source>
        <dbReference type="ARBA" id="ARBA00022989"/>
    </source>
</evidence>
<dbReference type="InterPro" id="IPR009011">
    <property type="entry name" value="Man6P_isomerase_rcpt-bd_dom_sf"/>
</dbReference>
<dbReference type="GO" id="GO:0000139">
    <property type="term" value="C:Golgi membrane"/>
    <property type="evidence" value="ECO:0007669"/>
    <property type="project" value="UniProtKB-SubCell"/>
</dbReference>
<evidence type="ECO:0000313" key="9">
    <source>
        <dbReference type="EnsemblMetazoa" id="AFAF004463-PA"/>
    </source>
</evidence>
<evidence type="ECO:0008006" key="11">
    <source>
        <dbReference type="Google" id="ProtNLM"/>
    </source>
</evidence>
<sequence length="249" mass="28045">MCKYLVIVFVCLLKFSYASECKPIGNCACEYYDGTGIDLKQVMDIGEQPLRTNVSDGDAYYFSPCKESTITTYDDSSTITKNECRKGYTLCKFDAVKQELIRLGELNETRFTSSDGLYLSYIKPNQSETYVKLVCSRDKKSYFFFESSTNVTTHLLLFSPYACPVVVEDFSKPSTGTVLLIMLFVGMLSYFVIGATVNAFYIGARGMEVIPHLDFWRNLPGLVRDGAQFLQNGCRVPHRAPDPDSYDAI</sequence>
<keyword evidence="4" id="KW-0813">Transport</keyword>
<reference evidence="10" key="1">
    <citation type="submission" date="2014-01" db="EMBL/GenBank/DDBJ databases">
        <title>The Genome Sequence of Anopheles farauti FAR1 (V2).</title>
        <authorList>
            <consortium name="The Broad Institute Genomics Platform"/>
            <person name="Neafsey D.E."/>
            <person name="Besansky N."/>
            <person name="Howell P."/>
            <person name="Walton C."/>
            <person name="Young S.K."/>
            <person name="Zeng Q."/>
            <person name="Gargeya S."/>
            <person name="Fitzgerald M."/>
            <person name="Haas B."/>
            <person name="Abouelleil A."/>
            <person name="Allen A.W."/>
            <person name="Alvarado L."/>
            <person name="Arachchi H.M."/>
            <person name="Berlin A.M."/>
            <person name="Chapman S.B."/>
            <person name="Gainer-Dewar J."/>
            <person name="Goldberg J."/>
            <person name="Griggs A."/>
            <person name="Gujja S."/>
            <person name="Hansen M."/>
            <person name="Howarth C."/>
            <person name="Imamovic A."/>
            <person name="Ireland A."/>
            <person name="Larimer J."/>
            <person name="McCowan C."/>
            <person name="Murphy C."/>
            <person name="Pearson M."/>
            <person name="Poon T.W."/>
            <person name="Priest M."/>
            <person name="Roberts A."/>
            <person name="Saif S."/>
            <person name="Shea T."/>
            <person name="Sisk P."/>
            <person name="Sykes S."/>
            <person name="Wortman J."/>
            <person name="Nusbaum C."/>
            <person name="Birren B."/>
        </authorList>
    </citation>
    <scope>NUCLEOTIDE SEQUENCE [LARGE SCALE GENOMIC DNA]</scope>
    <source>
        <strain evidence="10">FAR1</strain>
    </source>
</reference>
<evidence type="ECO:0000313" key="10">
    <source>
        <dbReference type="Proteomes" id="UP000075886"/>
    </source>
</evidence>
<feature type="chain" id="PRO_5008132333" description="Mannose-6-phosphate receptor domain-containing protein" evidence="8">
    <location>
        <begin position="19"/>
        <end position="249"/>
    </location>
</feature>
<dbReference type="EnsemblMetazoa" id="AFAF004463-RA">
    <property type="protein sequence ID" value="AFAF004463-PA"/>
    <property type="gene ID" value="AFAF004463"/>
</dbReference>
<dbReference type="GO" id="GO:0015031">
    <property type="term" value="P:protein transport"/>
    <property type="evidence" value="ECO:0007669"/>
    <property type="project" value="UniProtKB-KW"/>
</dbReference>
<dbReference type="EMBL" id="AXCN02000175">
    <property type="status" value="NOT_ANNOTATED_CDS"/>
    <property type="molecule type" value="Genomic_DNA"/>
</dbReference>
<dbReference type="Gene3D" id="2.70.130.10">
    <property type="entry name" value="Mannose-6-phosphate receptor binding domain"/>
    <property type="match status" value="1"/>
</dbReference>
<protein>
    <recommendedName>
        <fullName evidence="11">Mannose-6-phosphate receptor domain-containing protein</fullName>
    </recommendedName>
</protein>
<evidence type="ECO:0000256" key="1">
    <source>
        <dbReference type="ARBA" id="ARBA00004472"/>
    </source>
</evidence>
<proteinExistence type="predicted"/>
<evidence type="ECO:0000256" key="6">
    <source>
        <dbReference type="ARBA" id="ARBA00023136"/>
    </source>
</evidence>
<evidence type="ECO:0000256" key="4">
    <source>
        <dbReference type="ARBA" id="ARBA00022927"/>
    </source>
</evidence>
<accession>A0A182Q7A0</accession>
<dbReference type="GO" id="GO:0034045">
    <property type="term" value="C:phagophore assembly site membrane"/>
    <property type="evidence" value="ECO:0007669"/>
    <property type="project" value="UniProtKB-SubCell"/>
</dbReference>
<reference evidence="9" key="2">
    <citation type="submission" date="2020-05" db="UniProtKB">
        <authorList>
            <consortium name="EnsemblMetazoa"/>
        </authorList>
    </citation>
    <scope>IDENTIFICATION</scope>
    <source>
        <strain evidence="9">FAR1</strain>
    </source>
</reference>
<organism evidence="9 10">
    <name type="scientific">Anopheles farauti</name>
    <dbReference type="NCBI Taxonomy" id="69004"/>
    <lineage>
        <taxon>Eukaryota</taxon>
        <taxon>Metazoa</taxon>
        <taxon>Ecdysozoa</taxon>
        <taxon>Arthropoda</taxon>
        <taxon>Hexapoda</taxon>
        <taxon>Insecta</taxon>
        <taxon>Pterygota</taxon>
        <taxon>Neoptera</taxon>
        <taxon>Endopterygota</taxon>
        <taxon>Diptera</taxon>
        <taxon>Nematocera</taxon>
        <taxon>Culicoidea</taxon>
        <taxon>Culicidae</taxon>
        <taxon>Anophelinae</taxon>
        <taxon>Anopheles</taxon>
    </lineage>
</organism>
<keyword evidence="6 7" id="KW-0472">Membrane</keyword>
<dbReference type="AlphaFoldDB" id="A0A182Q7A0"/>
<feature type="signal peptide" evidence="8">
    <location>
        <begin position="1"/>
        <end position="18"/>
    </location>
</feature>
<dbReference type="PANTHER" id="PTHR15071">
    <property type="entry name" value="MANNOSE-6-PHOSPHATE RECEPTOR FAMILY MEMBER"/>
    <property type="match status" value="1"/>
</dbReference>
<keyword evidence="3 8" id="KW-0732">Signal</keyword>
<keyword evidence="10" id="KW-1185">Reference proteome</keyword>
<evidence type="ECO:0000256" key="8">
    <source>
        <dbReference type="SAM" id="SignalP"/>
    </source>
</evidence>